<evidence type="ECO:0000259" key="2">
    <source>
        <dbReference type="Pfam" id="PF02230"/>
    </source>
</evidence>
<reference evidence="4" key="1">
    <citation type="journal article" date="2014" name="Proc. Natl. Acad. Sci. U.S.A.">
        <title>Extensive sampling of basidiomycete genomes demonstrates inadequacy of the white-rot/brown-rot paradigm for wood decay fungi.</title>
        <authorList>
            <person name="Riley R."/>
            <person name="Salamov A.A."/>
            <person name="Brown D.W."/>
            <person name="Nagy L.G."/>
            <person name="Floudas D."/>
            <person name="Held B.W."/>
            <person name="Levasseur A."/>
            <person name="Lombard V."/>
            <person name="Morin E."/>
            <person name="Otillar R."/>
            <person name="Lindquist E.A."/>
            <person name="Sun H."/>
            <person name="LaButti K.M."/>
            <person name="Schmutz J."/>
            <person name="Jabbour D."/>
            <person name="Luo H."/>
            <person name="Baker S.E."/>
            <person name="Pisabarro A.G."/>
            <person name="Walton J.D."/>
            <person name="Blanchette R.A."/>
            <person name="Henrissat B."/>
            <person name="Martin F."/>
            <person name="Cullen D."/>
            <person name="Hibbett D.S."/>
            <person name="Grigoriev I.V."/>
        </authorList>
    </citation>
    <scope>NUCLEOTIDE SEQUENCE [LARGE SCALE GENOMIC DNA]</scope>
    <source>
        <strain evidence="4">MUCL 33604</strain>
    </source>
</reference>
<evidence type="ECO:0000313" key="4">
    <source>
        <dbReference type="Proteomes" id="UP000027265"/>
    </source>
</evidence>
<dbReference type="Pfam" id="PF02230">
    <property type="entry name" value="Abhydrolase_2"/>
    <property type="match status" value="1"/>
</dbReference>
<evidence type="ECO:0000256" key="1">
    <source>
        <dbReference type="ARBA" id="ARBA00006499"/>
    </source>
</evidence>
<dbReference type="GO" id="GO:0052689">
    <property type="term" value="F:carboxylic ester hydrolase activity"/>
    <property type="evidence" value="ECO:0007669"/>
    <property type="project" value="TreeGrafter"/>
</dbReference>
<dbReference type="InterPro" id="IPR003140">
    <property type="entry name" value="PLipase/COase/thioEstase"/>
</dbReference>
<dbReference type="FunCoup" id="A0A067PQ33">
    <property type="interactions" value="306"/>
</dbReference>
<dbReference type="Gene3D" id="3.40.50.1820">
    <property type="entry name" value="alpha/beta hydrolase"/>
    <property type="match status" value="1"/>
</dbReference>
<feature type="domain" description="Phospholipase/carboxylesterase/thioesterase" evidence="2">
    <location>
        <begin position="46"/>
        <end position="157"/>
    </location>
</feature>
<sequence length="275" mass="30388">MTSPDEIEIHIESPGTLSRSNPRVKPAPRRSFIPVPFSYHPSDDGTDENLLILLHGLGDTHAPFSSLGRSLKLPQTATLSIRAPSQIPLLDDPPAYQWYPSFDHLGELVTNPNPTPALDLLVKIIEALIKECFWPHGRIHLFGFGQGGTVCAESALRWWTKCRNTAPTVADPLGPLASVVTICGPLISYPTLPITHLCPTPVLFFRRASSAGGLAALNKGFRSVTEVPMPGDGEMMPRNRQEWEPIMRFWSERLSRRSFSEEEGIYEVLTGQTNA</sequence>
<dbReference type="PANTHER" id="PTHR10655">
    <property type="entry name" value="LYSOPHOSPHOLIPASE-RELATED"/>
    <property type="match status" value="1"/>
</dbReference>
<proteinExistence type="inferred from homology"/>
<dbReference type="Proteomes" id="UP000027265">
    <property type="component" value="Unassembled WGS sequence"/>
</dbReference>
<dbReference type="STRING" id="933084.A0A067PQ33"/>
<dbReference type="InterPro" id="IPR050565">
    <property type="entry name" value="LYPA1-2/EST-like"/>
</dbReference>
<dbReference type="HOGENOM" id="CLU_062889_0_0_1"/>
<dbReference type="EMBL" id="KL197721">
    <property type="protein sequence ID" value="KDQ56904.1"/>
    <property type="molecule type" value="Genomic_DNA"/>
</dbReference>
<dbReference type="PANTHER" id="PTHR10655:SF67">
    <property type="entry name" value="PHOSPHOLIPASE_CARBOXYLESTERASE SUPERFAMILY (AFU_ORTHOLOGUE AFUA_5G09340)"/>
    <property type="match status" value="1"/>
</dbReference>
<accession>A0A067PQ33</accession>
<dbReference type="InParanoid" id="A0A067PQ33"/>
<protein>
    <recommendedName>
        <fullName evidence="2">Phospholipase/carboxylesterase/thioesterase domain-containing protein</fullName>
    </recommendedName>
</protein>
<comment type="similarity">
    <text evidence="1">Belongs to the AB hydrolase superfamily. AB hydrolase 2 family.</text>
</comment>
<name>A0A067PQ33_9AGAM</name>
<dbReference type="SUPFAM" id="SSF53474">
    <property type="entry name" value="alpha/beta-Hydrolases"/>
    <property type="match status" value="1"/>
</dbReference>
<organism evidence="3 4">
    <name type="scientific">Jaapia argillacea MUCL 33604</name>
    <dbReference type="NCBI Taxonomy" id="933084"/>
    <lineage>
        <taxon>Eukaryota</taxon>
        <taxon>Fungi</taxon>
        <taxon>Dikarya</taxon>
        <taxon>Basidiomycota</taxon>
        <taxon>Agaricomycotina</taxon>
        <taxon>Agaricomycetes</taxon>
        <taxon>Agaricomycetidae</taxon>
        <taxon>Jaapiales</taxon>
        <taxon>Jaapiaceae</taxon>
        <taxon>Jaapia</taxon>
    </lineage>
</organism>
<dbReference type="GO" id="GO:0008474">
    <property type="term" value="F:palmitoyl-(protein) hydrolase activity"/>
    <property type="evidence" value="ECO:0007669"/>
    <property type="project" value="TreeGrafter"/>
</dbReference>
<evidence type="ECO:0000313" key="3">
    <source>
        <dbReference type="EMBL" id="KDQ56904.1"/>
    </source>
</evidence>
<dbReference type="OrthoDB" id="437457at2759"/>
<dbReference type="InterPro" id="IPR029058">
    <property type="entry name" value="AB_hydrolase_fold"/>
</dbReference>
<gene>
    <name evidence="3" type="ORF">JAAARDRAFT_194848</name>
</gene>
<dbReference type="AlphaFoldDB" id="A0A067PQ33"/>
<dbReference type="GO" id="GO:0005737">
    <property type="term" value="C:cytoplasm"/>
    <property type="evidence" value="ECO:0007669"/>
    <property type="project" value="TreeGrafter"/>
</dbReference>
<keyword evidence="4" id="KW-1185">Reference proteome</keyword>